<dbReference type="Proteomes" id="UP000621560">
    <property type="component" value="Unassembled WGS sequence"/>
</dbReference>
<comment type="caution">
    <text evidence="4">The sequence shown here is derived from an EMBL/GenBank/DDBJ whole genome shotgun (WGS) entry which is preliminary data.</text>
</comment>
<reference evidence="4" key="1">
    <citation type="submission" date="2020-09" db="EMBL/GenBank/DDBJ databases">
        <title>A novel bacterium of genus Paenibacillus, isolated from South China Sea.</title>
        <authorList>
            <person name="Huang H."/>
            <person name="Mo K."/>
            <person name="Hu Y."/>
        </authorList>
    </citation>
    <scope>NUCLEOTIDE SEQUENCE</scope>
    <source>
        <strain evidence="4">IB182496</strain>
    </source>
</reference>
<accession>A0A927BPA5</accession>
<evidence type="ECO:0000313" key="5">
    <source>
        <dbReference type="Proteomes" id="UP000621560"/>
    </source>
</evidence>
<evidence type="ECO:0000313" key="4">
    <source>
        <dbReference type="EMBL" id="MBD2844228.1"/>
    </source>
</evidence>
<dbReference type="InterPro" id="IPR000182">
    <property type="entry name" value="GNAT_dom"/>
</dbReference>
<name>A0A927BPA5_9BACL</name>
<feature type="domain" description="N-acetyltransferase" evidence="3">
    <location>
        <begin position="3"/>
        <end position="151"/>
    </location>
</feature>
<dbReference type="SUPFAM" id="SSF55729">
    <property type="entry name" value="Acyl-CoA N-acyltransferases (Nat)"/>
    <property type="match status" value="1"/>
</dbReference>
<dbReference type="EMBL" id="JACXIZ010000009">
    <property type="protein sequence ID" value="MBD2844228.1"/>
    <property type="molecule type" value="Genomic_DNA"/>
</dbReference>
<dbReference type="CDD" id="cd04301">
    <property type="entry name" value="NAT_SF"/>
    <property type="match status" value="1"/>
</dbReference>
<protein>
    <submittedName>
        <fullName evidence="4">GNAT family N-acetyltransferase</fullName>
    </submittedName>
</protein>
<sequence>MTCIIRAYAPAVDRAQLIRLIRTELVPLSHTVSPLDARELRRLPQRLLSGSTLVACRGRGSAASGFVHAVAARGTLLIDMLAVHPRHRGTGWGRRLMERAEAYGIRRRCSLARLYVDEGNMSALRFYTRLGYALTGYAADYRCHEMTKQLLGPAMRS</sequence>
<organism evidence="4 5">
    <name type="scientific">Paenibacillus sabuli</name>
    <dbReference type="NCBI Taxonomy" id="2772509"/>
    <lineage>
        <taxon>Bacteria</taxon>
        <taxon>Bacillati</taxon>
        <taxon>Bacillota</taxon>
        <taxon>Bacilli</taxon>
        <taxon>Bacillales</taxon>
        <taxon>Paenibacillaceae</taxon>
        <taxon>Paenibacillus</taxon>
    </lineage>
</organism>
<keyword evidence="2" id="KW-0012">Acyltransferase</keyword>
<dbReference type="PROSITE" id="PS51186">
    <property type="entry name" value="GNAT"/>
    <property type="match status" value="1"/>
</dbReference>
<keyword evidence="1" id="KW-0808">Transferase</keyword>
<dbReference type="PANTHER" id="PTHR43420">
    <property type="entry name" value="ACETYLTRANSFERASE"/>
    <property type="match status" value="1"/>
</dbReference>
<keyword evidence="5" id="KW-1185">Reference proteome</keyword>
<dbReference type="RefSeq" id="WP_190914721.1">
    <property type="nucleotide sequence ID" value="NZ_JACXIZ010000009.1"/>
</dbReference>
<gene>
    <name evidence="4" type="ORF">IDH44_03425</name>
</gene>
<evidence type="ECO:0000256" key="2">
    <source>
        <dbReference type="ARBA" id="ARBA00023315"/>
    </source>
</evidence>
<proteinExistence type="predicted"/>
<dbReference type="InterPro" id="IPR016181">
    <property type="entry name" value="Acyl_CoA_acyltransferase"/>
</dbReference>
<dbReference type="InterPro" id="IPR050680">
    <property type="entry name" value="YpeA/RimI_acetyltransf"/>
</dbReference>
<dbReference type="Pfam" id="PF00583">
    <property type="entry name" value="Acetyltransf_1"/>
    <property type="match status" value="1"/>
</dbReference>
<evidence type="ECO:0000259" key="3">
    <source>
        <dbReference type="PROSITE" id="PS51186"/>
    </source>
</evidence>
<dbReference type="Gene3D" id="3.40.630.30">
    <property type="match status" value="1"/>
</dbReference>
<evidence type="ECO:0000256" key="1">
    <source>
        <dbReference type="ARBA" id="ARBA00022679"/>
    </source>
</evidence>
<dbReference type="GO" id="GO:0016747">
    <property type="term" value="F:acyltransferase activity, transferring groups other than amino-acyl groups"/>
    <property type="evidence" value="ECO:0007669"/>
    <property type="project" value="InterPro"/>
</dbReference>
<dbReference type="AlphaFoldDB" id="A0A927BPA5"/>